<protein>
    <recommendedName>
        <fullName evidence="4">NYN domain-containing protein</fullName>
    </recommendedName>
</protein>
<dbReference type="AlphaFoldDB" id="C5FL58"/>
<gene>
    <name evidence="2" type="ORF">MCYG_03249</name>
</gene>
<organism evidence="2 3">
    <name type="scientific">Arthroderma otae (strain ATCC MYA-4605 / CBS 113480)</name>
    <name type="common">Microsporum canis</name>
    <dbReference type="NCBI Taxonomy" id="554155"/>
    <lineage>
        <taxon>Eukaryota</taxon>
        <taxon>Fungi</taxon>
        <taxon>Dikarya</taxon>
        <taxon>Ascomycota</taxon>
        <taxon>Pezizomycotina</taxon>
        <taxon>Eurotiomycetes</taxon>
        <taxon>Eurotiomycetidae</taxon>
        <taxon>Onygenales</taxon>
        <taxon>Arthrodermataceae</taxon>
        <taxon>Microsporum</taxon>
    </lineage>
</organism>
<evidence type="ECO:0000256" key="1">
    <source>
        <dbReference type="SAM" id="MobiDB-lite"/>
    </source>
</evidence>
<dbReference type="EMBL" id="DS995703">
    <property type="protein sequence ID" value="EEQ30430.1"/>
    <property type="molecule type" value="Genomic_DNA"/>
</dbReference>
<keyword evidence="3" id="KW-1185">Reference proteome</keyword>
<dbReference type="Proteomes" id="UP000002035">
    <property type="component" value="Unassembled WGS sequence"/>
</dbReference>
<evidence type="ECO:0000313" key="2">
    <source>
        <dbReference type="EMBL" id="EEQ30430.1"/>
    </source>
</evidence>
<name>C5FL58_ARTOC</name>
<dbReference type="CDD" id="cd18724">
    <property type="entry name" value="PIN_LabA-like"/>
    <property type="match status" value="1"/>
</dbReference>
<dbReference type="RefSeq" id="XP_002847743.1">
    <property type="nucleotide sequence ID" value="XM_002847697.1"/>
</dbReference>
<dbReference type="OMA" id="FRDKWGS"/>
<dbReference type="GO" id="GO:0005634">
    <property type="term" value="C:nucleus"/>
    <property type="evidence" value="ECO:0007669"/>
    <property type="project" value="TreeGrafter"/>
</dbReference>
<feature type="compositionally biased region" description="Basic residues" evidence="1">
    <location>
        <begin position="316"/>
        <end position="327"/>
    </location>
</feature>
<accession>C5FL58</accession>
<dbReference type="GeneID" id="9230505"/>
<reference evidence="3" key="1">
    <citation type="journal article" date="2012" name="MBio">
        <title>Comparative genome analysis of Trichophyton rubrum and related dermatophytes reveals candidate genes involved in infection.</title>
        <authorList>
            <person name="Martinez D.A."/>
            <person name="Oliver B.G."/>
            <person name="Graeser Y."/>
            <person name="Goldberg J.M."/>
            <person name="Li W."/>
            <person name="Martinez-Rossi N.M."/>
            <person name="Monod M."/>
            <person name="Shelest E."/>
            <person name="Barton R.C."/>
            <person name="Birch E."/>
            <person name="Brakhage A.A."/>
            <person name="Chen Z."/>
            <person name="Gurr S.J."/>
            <person name="Heiman D."/>
            <person name="Heitman J."/>
            <person name="Kosti I."/>
            <person name="Rossi A."/>
            <person name="Saif S."/>
            <person name="Samalova M."/>
            <person name="Saunders C.W."/>
            <person name="Shea T."/>
            <person name="Summerbell R.C."/>
            <person name="Xu J."/>
            <person name="Young S."/>
            <person name="Zeng Q."/>
            <person name="Birren B.W."/>
            <person name="Cuomo C.A."/>
            <person name="White T.C."/>
        </authorList>
    </citation>
    <scope>NUCLEOTIDE SEQUENCE [LARGE SCALE GENOMIC DNA]</scope>
    <source>
        <strain evidence="3">ATCC MYA-4605 / CBS 113480</strain>
    </source>
</reference>
<feature type="region of interest" description="Disordered" evidence="1">
    <location>
        <begin position="125"/>
        <end position="145"/>
    </location>
</feature>
<evidence type="ECO:0008006" key="4">
    <source>
        <dbReference type="Google" id="ProtNLM"/>
    </source>
</evidence>
<dbReference type="VEuPathDB" id="FungiDB:MCYG_03249"/>
<dbReference type="eggNOG" id="ENOG502S9P3">
    <property type="taxonomic scope" value="Eukaryota"/>
</dbReference>
<dbReference type="STRING" id="554155.C5FL58"/>
<dbReference type="PANTHER" id="PTHR15837">
    <property type="entry name" value="RAN GUANINE NUCLEOTIDE RELEASE FACTOR"/>
    <property type="match status" value="1"/>
</dbReference>
<sequence length="456" mass="50381">MSVPDTSPPSWDLTPAISLLHSFNLEGSRHERPSSPDQIASGPISHSTLASAAIDAVKSDPHPQLGDFDVLFTFLSQASPPKLGLDTGHEKACDISGKKNMLENVTVLKHKKKETQAKKTILKRDAAKNFQPQQPSNSPGLPLSTDASGTVILSPECILRRPTPAPIPEVAPTPKGKRTVGSMVHVEPLLTGSTTQRLQGLVSLLLEKHTKVRNNLHHGNLREYLCYPLKTAPAGIHVFVDMSNIMVGFHDCIKKARDIPLTTRVRRLPLSFQNFSLVLERARPVSKRVLVGSDRFPAIDEAETLGYEANILERVHKAKPSSPRKTKLSSSGGDKAVRRPLHDQSSSSETNARLPVERWVEQAVDEILHLKILESIVDTDTPSTIVLATGDAAQAEYSDGFLKMVERALSKGWFVELVSFSSITSRAYTRKAFRDKWGSRFRIFELDIYAEYLLDL</sequence>
<dbReference type="PANTHER" id="PTHR15837:SF5">
    <property type="entry name" value="NYN DOMAIN-CONTAINING PROTEIN"/>
    <property type="match status" value="1"/>
</dbReference>
<dbReference type="GO" id="GO:0031267">
    <property type="term" value="F:small GTPase binding"/>
    <property type="evidence" value="ECO:0007669"/>
    <property type="project" value="TreeGrafter"/>
</dbReference>
<dbReference type="GO" id="GO:0005085">
    <property type="term" value="F:guanyl-nucleotide exchange factor activity"/>
    <property type="evidence" value="ECO:0007669"/>
    <property type="project" value="TreeGrafter"/>
</dbReference>
<dbReference type="HOGENOM" id="CLU_023133_1_0_1"/>
<dbReference type="InterPro" id="IPR007681">
    <property type="entry name" value="Mog1"/>
</dbReference>
<evidence type="ECO:0000313" key="3">
    <source>
        <dbReference type="Proteomes" id="UP000002035"/>
    </source>
</evidence>
<feature type="region of interest" description="Disordered" evidence="1">
    <location>
        <begin position="316"/>
        <end position="352"/>
    </location>
</feature>
<feature type="compositionally biased region" description="Polar residues" evidence="1">
    <location>
        <begin position="130"/>
        <end position="139"/>
    </location>
</feature>
<dbReference type="GO" id="GO:0006606">
    <property type="term" value="P:protein import into nucleus"/>
    <property type="evidence" value="ECO:0007669"/>
    <property type="project" value="TreeGrafter"/>
</dbReference>
<dbReference type="OrthoDB" id="5590473at2759"/>
<proteinExistence type="predicted"/>